<dbReference type="PANTHER" id="PTHR12570:SF65">
    <property type="entry name" value="MAGNESIUM TRANSPORTER NIPA9-RELATED"/>
    <property type="match status" value="1"/>
</dbReference>
<feature type="compositionally biased region" description="Polar residues" evidence="5">
    <location>
        <begin position="136"/>
        <end position="152"/>
    </location>
</feature>
<keyword evidence="7" id="KW-0732">Signal</keyword>
<dbReference type="GO" id="GO:0016020">
    <property type="term" value="C:membrane"/>
    <property type="evidence" value="ECO:0007669"/>
    <property type="project" value="UniProtKB-SubCell"/>
</dbReference>
<dbReference type="InterPro" id="IPR037185">
    <property type="entry name" value="EmrE-like"/>
</dbReference>
<reference evidence="8 9" key="1">
    <citation type="journal article" date="2018" name="Mol. Biol. Evol.">
        <title>Broad Genomic Sampling Reveals a Smut Pathogenic Ancestry of the Fungal Clade Ustilaginomycotina.</title>
        <authorList>
            <person name="Kijpornyongpan T."/>
            <person name="Mondo S.J."/>
            <person name="Barry K."/>
            <person name="Sandor L."/>
            <person name="Lee J."/>
            <person name="Lipzen A."/>
            <person name="Pangilinan J."/>
            <person name="LaButti K."/>
            <person name="Hainaut M."/>
            <person name="Henrissat B."/>
            <person name="Grigoriev I.V."/>
            <person name="Spatafora J.W."/>
            <person name="Aime M.C."/>
        </authorList>
    </citation>
    <scope>NUCLEOTIDE SEQUENCE [LARGE SCALE GENOMIC DNA]</scope>
    <source>
        <strain evidence="8 9">MCA 4186</strain>
    </source>
</reference>
<dbReference type="OrthoDB" id="165382at2759"/>
<comment type="subcellular location">
    <subcellularLocation>
        <location evidence="1">Membrane</location>
        <topology evidence="1">Multi-pass membrane protein</topology>
    </subcellularLocation>
</comment>
<organism evidence="8 9">
    <name type="scientific">Tilletiopsis washingtonensis</name>
    <dbReference type="NCBI Taxonomy" id="58919"/>
    <lineage>
        <taxon>Eukaryota</taxon>
        <taxon>Fungi</taxon>
        <taxon>Dikarya</taxon>
        <taxon>Basidiomycota</taxon>
        <taxon>Ustilaginomycotina</taxon>
        <taxon>Exobasidiomycetes</taxon>
        <taxon>Entylomatales</taxon>
        <taxon>Entylomatales incertae sedis</taxon>
        <taxon>Tilletiopsis</taxon>
    </lineage>
</organism>
<feature type="transmembrane region" description="Helical" evidence="6">
    <location>
        <begin position="306"/>
        <end position="325"/>
    </location>
</feature>
<evidence type="ECO:0000256" key="6">
    <source>
        <dbReference type="SAM" id="Phobius"/>
    </source>
</evidence>
<dbReference type="Pfam" id="PF05653">
    <property type="entry name" value="Mg_trans_NIPA"/>
    <property type="match status" value="1"/>
</dbReference>
<feature type="compositionally biased region" description="Polar residues" evidence="5">
    <location>
        <begin position="510"/>
        <end position="524"/>
    </location>
</feature>
<evidence type="ECO:0000313" key="9">
    <source>
        <dbReference type="Proteomes" id="UP000245946"/>
    </source>
</evidence>
<feature type="compositionally biased region" description="Basic and acidic residues" evidence="5">
    <location>
        <begin position="621"/>
        <end position="634"/>
    </location>
</feature>
<feature type="chain" id="PRO_5016308515" evidence="7">
    <location>
        <begin position="20"/>
        <end position="672"/>
    </location>
</feature>
<evidence type="ECO:0000256" key="2">
    <source>
        <dbReference type="ARBA" id="ARBA00022692"/>
    </source>
</evidence>
<dbReference type="GeneID" id="37268802"/>
<dbReference type="InterPro" id="IPR008521">
    <property type="entry name" value="Mg_trans_NIPA"/>
</dbReference>
<dbReference type="PANTHER" id="PTHR12570">
    <property type="match status" value="1"/>
</dbReference>
<feature type="transmembrane region" description="Helical" evidence="6">
    <location>
        <begin position="376"/>
        <end position="395"/>
    </location>
</feature>
<feature type="transmembrane region" description="Helical" evidence="6">
    <location>
        <begin position="280"/>
        <end position="297"/>
    </location>
</feature>
<dbReference type="RefSeq" id="XP_025601379.1">
    <property type="nucleotide sequence ID" value="XM_025741258.1"/>
</dbReference>
<feature type="compositionally biased region" description="Acidic residues" evidence="5">
    <location>
        <begin position="57"/>
        <end position="67"/>
    </location>
</feature>
<feature type="transmembrane region" description="Helical" evidence="6">
    <location>
        <begin position="242"/>
        <end position="260"/>
    </location>
</feature>
<evidence type="ECO:0000256" key="3">
    <source>
        <dbReference type="ARBA" id="ARBA00022989"/>
    </source>
</evidence>
<dbReference type="GO" id="GO:0015095">
    <property type="term" value="F:magnesium ion transmembrane transporter activity"/>
    <property type="evidence" value="ECO:0007669"/>
    <property type="project" value="InterPro"/>
</dbReference>
<feature type="compositionally biased region" description="Polar residues" evidence="5">
    <location>
        <begin position="635"/>
        <end position="650"/>
    </location>
</feature>
<feature type="region of interest" description="Disordered" evidence="5">
    <location>
        <begin position="114"/>
        <end position="179"/>
    </location>
</feature>
<dbReference type="EMBL" id="KZ819283">
    <property type="protein sequence ID" value="PWO01101.1"/>
    <property type="molecule type" value="Genomic_DNA"/>
</dbReference>
<evidence type="ECO:0000256" key="7">
    <source>
        <dbReference type="SAM" id="SignalP"/>
    </source>
</evidence>
<name>A0A316ZH67_9BASI</name>
<evidence type="ECO:0000313" key="8">
    <source>
        <dbReference type="EMBL" id="PWO01101.1"/>
    </source>
</evidence>
<feature type="region of interest" description="Disordered" evidence="5">
    <location>
        <begin position="553"/>
        <end position="672"/>
    </location>
</feature>
<feature type="transmembrane region" description="Helical" evidence="6">
    <location>
        <begin position="187"/>
        <end position="208"/>
    </location>
</feature>
<dbReference type="AlphaFoldDB" id="A0A316ZH67"/>
<keyword evidence="2 6" id="KW-0812">Transmembrane</keyword>
<keyword evidence="4 6" id="KW-0472">Membrane</keyword>
<keyword evidence="3 6" id="KW-1133">Transmembrane helix</keyword>
<evidence type="ECO:0000256" key="1">
    <source>
        <dbReference type="ARBA" id="ARBA00004141"/>
    </source>
</evidence>
<feature type="compositionally biased region" description="Polar residues" evidence="5">
    <location>
        <begin position="559"/>
        <end position="586"/>
    </location>
</feature>
<accession>A0A316ZH67</accession>
<feature type="transmembrane region" description="Helical" evidence="6">
    <location>
        <begin position="407"/>
        <end position="425"/>
    </location>
</feature>
<evidence type="ECO:0000256" key="4">
    <source>
        <dbReference type="ARBA" id="ARBA00023136"/>
    </source>
</evidence>
<dbReference type="Proteomes" id="UP000245946">
    <property type="component" value="Unassembled WGS sequence"/>
</dbReference>
<feature type="transmembrane region" description="Helical" evidence="6">
    <location>
        <begin position="20"/>
        <end position="40"/>
    </location>
</feature>
<feature type="transmembrane region" description="Helical" evidence="6">
    <location>
        <begin position="214"/>
        <end position="233"/>
    </location>
</feature>
<feature type="transmembrane region" description="Helical" evidence="6">
    <location>
        <begin position="345"/>
        <end position="364"/>
    </location>
</feature>
<dbReference type="SUPFAM" id="SSF103481">
    <property type="entry name" value="Multidrug resistance efflux transporter EmrE"/>
    <property type="match status" value="1"/>
</dbReference>
<protein>
    <submittedName>
        <fullName evidence="8">DUF803-domain-containing protein</fullName>
    </submittedName>
</protein>
<gene>
    <name evidence="8" type="ORF">FA09DRAFT_327064</name>
</gene>
<keyword evidence="9" id="KW-1185">Reference proteome</keyword>
<evidence type="ECO:0000256" key="5">
    <source>
        <dbReference type="SAM" id="MobiDB-lite"/>
    </source>
</evidence>
<feature type="region of interest" description="Disordered" evidence="5">
    <location>
        <begin position="429"/>
        <end position="537"/>
    </location>
</feature>
<sequence length="672" mass="70461">MAARLEAAMLLLTESPAQATIVGVIICLCANVIISLALNCQKLAHTRLQQQQRESSGEEAGESSDEEGAAHASTEAGEPRLALSPTAAQHAPKGDNVLGIVVVVDKDAAEQRARTENLPLLSPTQARDGSKYGATGRSSDAEQASGSTSASGTLRGDGGGKTPASGSDDEAEEEHQGPTTQFLRSKLWWLGFGLMVLGESGNFLSYGFAPASLVAPLGAVALLSNVIISPFLLKERFQVSDLFGIFLCIVGAVTVVFASRDSDVRLGPDGLLHAIMRKEFVAYSITACALGAVLASMSRTKWGERFVLIDIGVCAIFGGFTVLSTKGISSLLSGGRPLELLSFPITYALIVVLAGTAVLQLTYLNRALQRFDSREVIPTQYVLFTLSAIIGAAILFRDFEDVDPHRLINFFFGVAALFGGVFVLTRQHESTSGDGDEESQSESHGNSPERIPVSMTLPSVDERHEESTPAARLQIAAPSSADRRARLARPGLSGTVSSSTQAGDVGALGTSATSQASAPWSTSKTPRRNIVGLAPASGGLSQGTYLLLAATSPAKPGMTQPSGGLSGSASTSRPFRGRSSSQPNTPTRRRSRMNLRADDAAQEGEATPSVDAAARRAARHRSPDAAADARRPSTERNAPSTASAAQTRGQETPLDEDMPWASSAADQSRNAS</sequence>
<feature type="region of interest" description="Disordered" evidence="5">
    <location>
        <begin position="51"/>
        <end position="78"/>
    </location>
</feature>
<feature type="signal peptide" evidence="7">
    <location>
        <begin position="1"/>
        <end position="19"/>
    </location>
</feature>
<proteinExistence type="predicted"/>